<evidence type="ECO:0000256" key="1">
    <source>
        <dbReference type="SAM" id="MobiDB-lite"/>
    </source>
</evidence>
<name>A0A8J6U6Y6_9HYPH</name>
<dbReference type="Proteomes" id="UP000643405">
    <property type="component" value="Unassembled WGS sequence"/>
</dbReference>
<dbReference type="AlphaFoldDB" id="A0A8J6U6Y6"/>
<protein>
    <submittedName>
        <fullName evidence="2">Uncharacterized protein</fullName>
    </submittedName>
</protein>
<organism evidence="2 3">
    <name type="scientific">Oryzicola mucosus</name>
    <dbReference type="NCBI Taxonomy" id="2767425"/>
    <lineage>
        <taxon>Bacteria</taxon>
        <taxon>Pseudomonadati</taxon>
        <taxon>Pseudomonadota</taxon>
        <taxon>Alphaproteobacteria</taxon>
        <taxon>Hyphomicrobiales</taxon>
        <taxon>Phyllobacteriaceae</taxon>
        <taxon>Oryzicola</taxon>
    </lineage>
</organism>
<accession>A0A8J6U6Y6</accession>
<evidence type="ECO:0000313" key="2">
    <source>
        <dbReference type="EMBL" id="MBD0413982.1"/>
    </source>
</evidence>
<feature type="compositionally biased region" description="Basic and acidic residues" evidence="1">
    <location>
        <begin position="93"/>
        <end position="105"/>
    </location>
</feature>
<reference evidence="2" key="1">
    <citation type="submission" date="2020-09" db="EMBL/GenBank/DDBJ databases">
        <title>Genome seq and assembly of Tianweitania sp.</title>
        <authorList>
            <person name="Chhetri G."/>
        </authorList>
    </citation>
    <scope>NUCLEOTIDE SEQUENCE</scope>
    <source>
        <strain evidence="2">Rool2</strain>
    </source>
</reference>
<comment type="caution">
    <text evidence="2">The sequence shown here is derived from an EMBL/GenBank/DDBJ whole genome shotgun (WGS) entry which is preliminary data.</text>
</comment>
<dbReference type="EMBL" id="JACVVX010000001">
    <property type="protein sequence ID" value="MBD0413982.1"/>
    <property type="molecule type" value="Genomic_DNA"/>
</dbReference>
<evidence type="ECO:0000313" key="3">
    <source>
        <dbReference type="Proteomes" id="UP000643405"/>
    </source>
</evidence>
<feature type="region of interest" description="Disordered" evidence="1">
    <location>
        <begin position="1"/>
        <end position="142"/>
    </location>
</feature>
<feature type="compositionally biased region" description="Basic and acidic residues" evidence="1">
    <location>
        <begin position="120"/>
        <end position="133"/>
    </location>
</feature>
<sequence length="142" mass="15478">MTDKTDYESGARAPKPARPEDMHPEFSQDAATNKRPNDQFGLTEPTNDVDEKTRHSDGQQPSASSAEKVAGAAPALAEHSKDAYEGAPGTTDQRPRWEGPEETRPRGYLPAKDNPDEDRDAAGENLKDPERSGVSDAFKQKS</sequence>
<feature type="compositionally biased region" description="Basic and acidic residues" evidence="1">
    <location>
        <begin position="17"/>
        <end position="26"/>
    </location>
</feature>
<gene>
    <name evidence="2" type="ORF">ICI42_04880</name>
</gene>
<proteinExistence type="predicted"/>
<keyword evidence="3" id="KW-1185">Reference proteome</keyword>